<dbReference type="GO" id="GO:0005886">
    <property type="term" value="C:plasma membrane"/>
    <property type="evidence" value="ECO:0007669"/>
    <property type="project" value="TreeGrafter"/>
</dbReference>
<evidence type="ECO:0000313" key="3">
    <source>
        <dbReference type="Proteomes" id="UP000570514"/>
    </source>
</evidence>
<feature type="domain" description="AsmA" evidence="1">
    <location>
        <begin position="10"/>
        <end position="244"/>
    </location>
</feature>
<reference evidence="2 3" key="1">
    <citation type="submission" date="2020-03" db="EMBL/GenBank/DDBJ databases">
        <title>Genomic Encyclopedia of Type Strains, Phase IV (KMG-IV): sequencing the most valuable type-strain genomes for metagenomic binning, comparative biology and taxonomic classification.</title>
        <authorList>
            <person name="Goeker M."/>
        </authorList>
    </citation>
    <scope>NUCLEOTIDE SEQUENCE [LARGE SCALE GENOMIC DNA]</scope>
    <source>
        <strain evidence="2 3">DSM 19867</strain>
    </source>
</reference>
<dbReference type="AlphaFoldDB" id="A0A846MUF0"/>
<sequence length="637" mass="67247">MSKIWRRILIAVGVLAALAVLVLAIPFLVPMDAYRGQIETAGATATGRTMKIEGPVRLTLYPHLGLKAQQVTLANVKGGKASVMVDVGDINLSLQLWPLLHGAIALDKIVLVKPVIALEVDNDGNPNWQFGKKTDKSEKKGTLTLPSGTRFNGIEISDGMVTYDNAKTKTHRAVEHVNLVVGITEIDQPVSLTGDLFIETRKLGFQGRLATLKSFLSSGTTNFALALDSELLKADFNGQMLPDGTTDGRFQMTSPSLRELSGWLGQKLPAGGLGALNLKSRIINKEKVTHLEALKVSLDGQNMTGDLTIDASNTVPVLGGTLNADRLNLTPYLEGGKTRAAPRPNEAWSREPISFALLKEFNGKLAFSTGSLTAQSLHLGRASLHLTVDNGLANIVLDQVSLYGGSGQGDMTIDARGKVPQFLSRSTLHNVELQPLLKDMLQVDAISGVGALTLDLRFAGSSPNAILHSLSGKGSLSAQNGRVKGVDLGRVAKTVSIVLGGDATGDVASTDFHDLGASFVLAQGVMSTNDFRLAGPVVEMTGHGGIDIGNKTIDFRVKPGAHVAGYGLAVPFRISGSWSKLHYAPDVGAIMEGASDSLKNGAAAIGALFGGGQKNGQKPEDKKKNTGNALKDLFGIH</sequence>
<dbReference type="EMBL" id="JAASRM010000001">
    <property type="protein sequence ID" value="NIK86859.1"/>
    <property type="molecule type" value="Genomic_DNA"/>
</dbReference>
<gene>
    <name evidence="2" type="ORF">FHS83_000177</name>
</gene>
<evidence type="ECO:0000259" key="1">
    <source>
        <dbReference type="Pfam" id="PF05170"/>
    </source>
</evidence>
<dbReference type="InterPro" id="IPR007844">
    <property type="entry name" value="AsmA"/>
</dbReference>
<dbReference type="PANTHER" id="PTHR30441">
    <property type="entry name" value="DUF748 DOMAIN-CONTAINING PROTEIN"/>
    <property type="match status" value="1"/>
</dbReference>
<protein>
    <submittedName>
        <fullName evidence="2">AsmA protein</fullName>
    </submittedName>
</protein>
<dbReference type="InterPro" id="IPR052894">
    <property type="entry name" value="AsmA-related"/>
</dbReference>
<dbReference type="PANTHER" id="PTHR30441:SF4">
    <property type="entry name" value="PROTEIN ASMA"/>
    <property type="match status" value="1"/>
</dbReference>
<organism evidence="2 3">
    <name type="scientific">Rhizomicrobium palustre</name>
    <dbReference type="NCBI Taxonomy" id="189966"/>
    <lineage>
        <taxon>Bacteria</taxon>
        <taxon>Pseudomonadati</taxon>
        <taxon>Pseudomonadota</taxon>
        <taxon>Alphaproteobacteria</taxon>
        <taxon>Micropepsales</taxon>
        <taxon>Micropepsaceae</taxon>
        <taxon>Rhizomicrobium</taxon>
    </lineage>
</organism>
<dbReference type="GO" id="GO:0090313">
    <property type="term" value="P:regulation of protein targeting to membrane"/>
    <property type="evidence" value="ECO:0007669"/>
    <property type="project" value="TreeGrafter"/>
</dbReference>
<feature type="domain" description="AsmA" evidence="1">
    <location>
        <begin position="340"/>
        <end position="531"/>
    </location>
</feature>
<comment type="caution">
    <text evidence="2">The sequence shown here is derived from an EMBL/GenBank/DDBJ whole genome shotgun (WGS) entry which is preliminary data.</text>
</comment>
<proteinExistence type="predicted"/>
<dbReference type="Pfam" id="PF05170">
    <property type="entry name" value="AsmA"/>
    <property type="match status" value="2"/>
</dbReference>
<evidence type="ECO:0000313" key="2">
    <source>
        <dbReference type="EMBL" id="NIK86859.1"/>
    </source>
</evidence>
<dbReference type="Proteomes" id="UP000570514">
    <property type="component" value="Unassembled WGS sequence"/>
</dbReference>
<name>A0A846MUF0_9PROT</name>
<accession>A0A846MUF0</accession>
<keyword evidence="3" id="KW-1185">Reference proteome</keyword>
<dbReference type="RefSeq" id="WP_167079940.1">
    <property type="nucleotide sequence ID" value="NZ_BAAADC010000001.1"/>
</dbReference>